<proteinExistence type="predicted"/>
<comment type="caution">
    <text evidence="2">The sequence shown here is derived from an EMBL/GenBank/DDBJ whole genome shotgun (WGS) entry which is preliminary data.</text>
</comment>
<accession>A0A484CZF2</accession>
<dbReference type="AlphaFoldDB" id="A0A484CZF2"/>
<dbReference type="EMBL" id="SCKG01000009">
    <property type="protein sequence ID" value="TDH08388.1"/>
    <property type="molecule type" value="Genomic_DNA"/>
</dbReference>
<sequence>MPTQKASPSPSTSSCSSSTSSTSNNLAPHVSTGLLPASALIPTSSSSSLFSNPSPSSSLFSNSSPHFSSNYLLPQSDSLSLPNGHSGTLDVREALNSMLQRGLDRTSVIRYRQEDSEL</sequence>
<feature type="compositionally biased region" description="Low complexity" evidence="1">
    <location>
        <begin position="7"/>
        <end position="23"/>
    </location>
</feature>
<evidence type="ECO:0000313" key="3">
    <source>
        <dbReference type="Proteomes" id="UP000295070"/>
    </source>
</evidence>
<evidence type="ECO:0000313" key="2">
    <source>
        <dbReference type="EMBL" id="TDH08388.1"/>
    </source>
</evidence>
<dbReference type="Proteomes" id="UP000295070">
    <property type="component" value="Chromosome 9"/>
</dbReference>
<reference evidence="2 3" key="1">
    <citation type="submission" date="2019-01" db="EMBL/GenBank/DDBJ databases">
        <title>A chromosome-scale genome assembly of the yellow perch, Perca flavescens.</title>
        <authorList>
            <person name="Feron R."/>
            <person name="Morvezen R."/>
            <person name="Bestin A."/>
            <person name="Haffray P."/>
            <person name="Klopp C."/>
            <person name="Zahm M."/>
            <person name="Cabau C."/>
            <person name="Roques C."/>
            <person name="Donnadieu C."/>
            <person name="Bouchez O."/>
            <person name="Christie M."/>
            <person name="Larson W."/>
            <person name="Guiguen Y."/>
        </authorList>
    </citation>
    <scope>NUCLEOTIDE SEQUENCE [LARGE SCALE GENOMIC DNA]</scope>
    <source>
        <strain evidence="2">YP-PL-M2</strain>
        <tissue evidence="2">Blood</tissue>
    </source>
</reference>
<feature type="region of interest" description="Disordered" evidence="1">
    <location>
        <begin position="1"/>
        <end position="29"/>
    </location>
</feature>
<protein>
    <submittedName>
        <fullName evidence="2">Uncharacterized protein</fullName>
    </submittedName>
</protein>
<name>A0A484CZF2_PERFV</name>
<gene>
    <name evidence="2" type="ORF">EPR50_G00096870</name>
</gene>
<evidence type="ECO:0000256" key="1">
    <source>
        <dbReference type="SAM" id="MobiDB-lite"/>
    </source>
</evidence>
<feature type="region of interest" description="Disordered" evidence="1">
    <location>
        <begin position="44"/>
        <end position="64"/>
    </location>
</feature>
<keyword evidence="3" id="KW-1185">Reference proteome</keyword>
<organism evidence="2 3">
    <name type="scientific">Perca flavescens</name>
    <name type="common">American yellow perch</name>
    <name type="synonym">Morone flavescens</name>
    <dbReference type="NCBI Taxonomy" id="8167"/>
    <lineage>
        <taxon>Eukaryota</taxon>
        <taxon>Metazoa</taxon>
        <taxon>Chordata</taxon>
        <taxon>Craniata</taxon>
        <taxon>Vertebrata</taxon>
        <taxon>Euteleostomi</taxon>
        <taxon>Actinopterygii</taxon>
        <taxon>Neopterygii</taxon>
        <taxon>Teleostei</taxon>
        <taxon>Neoteleostei</taxon>
        <taxon>Acanthomorphata</taxon>
        <taxon>Eupercaria</taxon>
        <taxon>Perciformes</taxon>
        <taxon>Percoidei</taxon>
        <taxon>Percidae</taxon>
        <taxon>Percinae</taxon>
        <taxon>Perca</taxon>
    </lineage>
</organism>